<evidence type="ECO:0000256" key="2">
    <source>
        <dbReference type="ARBA" id="ARBA00022801"/>
    </source>
</evidence>
<dbReference type="Gene3D" id="3.20.20.80">
    <property type="entry name" value="Glycosidases"/>
    <property type="match status" value="1"/>
</dbReference>
<sequence length="370" mass="42292">MRITLLYLGLLFLWSFNEQGSFKEQRSIQAYQQHDQLSGSPVFNGARSRKNLLAYFDYLVTNGRLIAGQQCGDDPGQINDYYQEYVGRLAGKTNKFAGLIGADLGTSAVAGFSLSTLIDHWEQGGLISLSWQPPNPFRSAYESHWNSVEGRQTINMRALLRHAPESKAKWIYRNELDEVAKVLQDLQQAGVVVIWRPFKEMNSHFYWYGIDGYDGMQSNEADFTALWQDMYNTFRYDYSLDNLLWTYSASPDYGWNAGVTSYYPGSDYVDLVGINYYGPKPDFPNYDKLKGLGKTVVMTETGPSEAAAGYWDELELIRQLSGKVAYFLQWHSWNGVKVAIKDNRKANYMMNSSKVVTRDELKTETINSYE</sequence>
<evidence type="ECO:0000313" key="6">
    <source>
        <dbReference type="EMBL" id="NAS11588.1"/>
    </source>
</evidence>
<gene>
    <name evidence="6" type="ORF">GTQ38_06220</name>
</gene>
<dbReference type="InterPro" id="IPR017853">
    <property type="entry name" value="GH"/>
</dbReference>
<dbReference type="AlphaFoldDB" id="A0A6L9EAK3"/>
<evidence type="ECO:0000259" key="5">
    <source>
        <dbReference type="PROSITE" id="PS51764"/>
    </source>
</evidence>
<dbReference type="PRINTS" id="PR00739">
    <property type="entry name" value="GLHYDRLASE26"/>
</dbReference>
<comment type="caution">
    <text evidence="6">The sequence shown here is derived from an EMBL/GenBank/DDBJ whole genome shotgun (WGS) entry which is preliminary data.</text>
</comment>
<dbReference type="PROSITE" id="PS51764">
    <property type="entry name" value="GH26"/>
    <property type="match status" value="1"/>
</dbReference>
<feature type="domain" description="GH26" evidence="5">
    <location>
        <begin position="47"/>
        <end position="359"/>
    </location>
</feature>
<name>A0A6L9EAK3_9FLAO</name>
<dbReference type="GO" id="GO:0016985">
    <property type="term" value="F:mannan endo-1,4-beta-mannosidase activity"/>
    <property type="evidence" value="ECO:0007669"/>
    <property type="project" value="InterPro"/>
</dbReference>
<dbReference type="EMBL" id="WXYO01000002">
    <property type="protein sequence ID" value="NAS11588.1"/>
    <property type="molecule type" value="Genomic_DNA"/>
</dbReference>
<keyword evidence="2 4" id="KW-0378">Hydrolase</keyword>
<keyword evidence="7" id="KW-1185">Reference proteome</keyword>
<dbReference type="GO" id="GO:0006080">
    <property type="term" value="P:substituted mannan metabolic process"/>
    <property type="evidence" value="ECO:0007669"/>
    <property type="project" value="InterPro"/>
</dbReference>
<accession>A0A6L9EAK3</accession>
<dbReference type="Pfam" id="PF02156">
    <property type="entry name" value="Glyco_hydro_26"/>
    <property type="match status" value="1"/>
</dbReference>
<evidence type="ECO:0000256" key="1">
    <source>
        <dbReference type="ARBA" id="ARBA00007754"/>
    </source>
</evidence>
<proteinExistence type="inferred from homology"/>
<evidence type="ECO:0000256" key="3">
    <source>
        <dbReference type="ARBA" id="ARBA00023295"/>
    </source>
</evidence>
<dbReference type="InterPro" id="IPR000805">
    <property type="entry name" value="Glyco_hydro_26"/>
</dbReference>
<feature type="active site" description="Nucleophile" evidence="4">
    <location>
        <position position="305"/>
    </location>
</feature>
<keyword evidence="3 4" id="KW-0326">Glycosidase</keyword>
<dbReference type="RefSeq" id="WP_161434608.1">
    <property type="nucleotide sequence ID" value="NZ_WXYO01000002.1"/>
</dbReference>
<dbReference type="InterPro" id="IPR022790">
    <property type="entry name" value="GH26_dom"/>
</dbReference>
<feature type="active site" description="Proton donor" evidence="4">
    <location>
        <position position="200"/>
    </location>
</feature>
<reference evidence="6 7" key="1">
    <citation type="submission" date="2020-01" db="EMBL/GenBank/DDBJ databases">
        <title>Bacteria diversity of Porities sp.</title>
        <authorList>
            <person name="Wang G."/>
        </authorList>
    </citation>
    <scope>NUCLEOTIDE SEQUENCE [LARGE SCALE GENOMIC DNA]</scope>
    <source>
        <strain evidence="6 7">R33</strain>
    </source>
</reference>
<protein>
    <recommendedName>
        <fullName evidence="5">GH26 domain-containing protein</fullName>
    </recommendedName>
</protein>
<evidence type="ECO:0000313" key="7">
    <source>
        <dbReference type="Proteomes" id="UP000475249"/>
    </source>
</evidence>
<dbReference type="SUPFAM" id="SSF51445">
    <property type="entry name" value="(Trans)glycosidases"/>
    <property type="match status" value="1"/>
</dbReference>
<dbReference type="Proteomes" id="UP000475249">
    <property type="component" value="Unassembled WGS sequence"/>
</dbReference>
<dbReference type="PANTHER" id="PTHR40079">
    <property type="entry name" value="MANNAN ENDO-1,4-BETA-MANNOSIDASE E-RELATED"/>
    <property type="match status" value="1"/>
</dbReference>
<evidence type="ECO:0000256" key="4">
    <source>
        <dbReference type="PROSITE-ProRule" id="PRU01100"/>
    </source>
</evidence>
<dbReference type="PANTHER" id="PTHR40079:SF4">
    <property type="entry name" value="GH26 DOMAIN-CONTAINING PROTEIN-RELATED"/>
    <property type="match status" value="1"/>
</dbReference>
<organism evidence="6 7">
    <name type="scientific">Poritiphilus flavus</name>
    <dbReference type="NCBI Taxonomy" id="2697053"/>
    <lineage>
        <taxon>Bacteria</taxon>
        <taxon>Pseudomonadati</taxon>
        <taxon>Bacteroidota</taxon>
        <taxon>Flavobacteriia</taxon>
        <taxon>Flavobacteriales</taxon>
        <taxon>Flavobacteriaceae</taxon>
        <taxon>Poritiphilus</taxon>
    </lineage>
</organism>
<comment type="similarity">
    <text evidence="1 4">Belongs to the glycosyl hydrolase 26 family.</text>
</comment>